<evidence type="ECO:0000313" key="4">
    <source>
        <dbReference type="Proteomes" id="UP000308768"/>
    </source>
</evidence>
<proteinExistence type="predicted"/>
<sequence>MVGDLRVRASEAGDTEALLAEERKRTGWQWENALRRHNFVGFVGELLRGVVKAKIAEGEGEYERWVGEAKERTRRRAEERRKKGGAAEEMDA</sequence>
<comment type="caution">
    <text evidence="3">The sequence shown here is derived from an EMBL/GenBank/DDBJ whole genome shotgun (WGS) entry which is preliminary data.</text>
</comment>
<dbReference type="EMBL" id="NAJN01000305">
    <property type="protein sequence ID" value="TKA75233.1"/>
    <property type="molecule type" value="Genomic_DNA"/>
</dbReference>
<feature type="domain" description="UCH37-like C-terminal" evidence="2">
    <location>
        <begin position="17"/>
        <end position="52"/>
    </location>
</feature>
<dbReference type="OrthoDB" id="1924260at2759"/>
<evidence type="ECO:0000259" key="2">
    <source>
        <dbReference type="Pfam" id="PF18031"/>
    </source>
</evidence>
<feature type="compositionally biased region" description="Basic and acidic residues" evidence="1">
    <location>
        <begin position="72"/>
        <end position="81"/>
    </location>
</feature>
<keyword evidence="4" id="KW-1185">Reference proteome</keyword>
<evidence type="ECO:0000256" key="1">
    <source>
        <dbReference type="SAM" id="MobiDB-lite"/>
    </source>
</evidence>
<gene>
    <name evidence="3" type="ORF">B0A49_04213</name>
</gene>
<evidence type="ECO:0000313" key="3">
    <source>
        <dbReference type="EMBL" id="TKA75233.1"/>
    </source>
</evidence>
<dbReference type="AlphaFoldDB" id="A0A4U0XIM3"/>
<dbReference type="Proteomes" id="UP000308768">
    <property type="component" value="Unassembled WGS sequence"/>
</dbReference>
<dbReference type="Pfam" id="PF18031">
    <property type="entry name" value="UCH_C"/>
    <property type="match status" value="1"/>
</dbReference>
<feature type="region of interest" description="Disordered" evidence="1">
    <location>
        <begin position="72"/>
        <end position="92"/>
    </location>
</feature>
<name>A0A4U0XIM3_9PEZI</name>
<dbReference type="Gene3D" id="1.20.58.860">
    <property type="match status" value="1"/>
</dbReference>
<organism evidence="3 4">
    <name type="scientific">Cryomyces minteri</name>
    <dbReference type="NCBI Taxonomy" id="331657"/>
    <lineage>
        <taxon>Eukaryota</taxon>
        <taxon>Fungi</taxon>
        <taxon>Dikarya</taxon>
        <taxon>Ascomycota</taxon>
        <taxon>Pezizomycotina</taxon>
        <taxon>Dothideomycetes</taxon>
        <taxon>Dothideomycetes incertae sedis</taxon>
        <taxon>Cryomyces</taxon>
    </lineage>
</organism>
<accession>A0A4U0XIM3</accession>
<reference evidence="3 4" key="1">
    <citation type="submission" date="2017-03" db="EMBL/GenBank/DDBJ databases">
        <title>Genomes of endolithic fungi from Antarctica.</title>
        <authorList>
            <person name="Coleine C."/>
            <person name="Masonjones S."/>
            <person name="Stajich J.E."/>
        </authorList>
    </citation>
    <scope>NUCLEOTIDE SEQUENCE [LARGE SCALE GENOMIC DNA]</scope>
    <source>
        <strain evidence="3 4">CCFEE 5187</strain>
    </source>
</reference>
<protein>
    <recommendedName>
        <fullName evidence="2">UCH37-like C-terminal domain-containing protein</fullName>
    </recommendedName>
</protein>
<dbReference type="STRING" id="331657.A0A4U0XIM3"/>
<dbReference type="InterPro" id="IPR041507">
    <property type="entry name" value="UCH_C"/>
</dbReference>